<accession>A0A2H6K6I3</accession>
<evidence type="ECO:0000313" key="3">
    <source>
        <dbReference type="Proteomes" id="UP000236319"/>
    </source>
</evidence>
<dbReference type="Proteomes" id="UP000236319">
    <property type="component" value="Unassembled WGS sequence"/>
</dbReference>
<dbReference type="RefSeq" id="XP_028864850.1">
    <property type="nucleotide sequence ID" value="XM_029009017.1"/>
</dbReference>
<feature type="region of interest" description="Disordered" evidence="1">
    <location>
        <begin position="572"/>
        <end position="595"/>
    </location>
</feature>
<feature type="compositionally biased region" description="Polar residues" evidence="1">
    <location>
        <begin position="585"/>
        <end position="595"/>
    </location>
</feature>
<protein>
    <submittedName>
        <fullName evidence="2">Extracellular matrix-binding ebh, putative</fullName>
    </submittedName>
</protein>
<dbReference type="Gene3D" id="1.20.120.20">
    <property type="entry name" value="Apolipoprotein"/>
    <property type="match status" value="1"/>
</dbReference>
<evidence type="ECO:0000256" key="1">
    <source>
        <dbReference type="SAM" id="MobiDB-lite"/>
    </source>
</evidence>
<gene>
    <name evidence="2" type="ORF">BOVATA_001000</name>
</gene>
<proteinExistence type="predicted"/>
<evidence type="ECO:0000313" key="2">
    <source>
        <dbReference type="EMBL" id="GBE58607.1"/>
    </source>
</evidence>
<sequence length="595" mass="64676">MDESLKKDLKGVKEKIKSGIQDVIKELEVEKLDQKVKDDLKTLRKKIQNLSSTVESSTADGAGLVSEHLKALKETYTTLYKLADKNEANSIVKLTKGLDQKFRDNIQSPLSTKVKAVDQAIERLGGKFNKGGTFNSIQEIFGHIQKQVGEIKGEAGTVQNGWKLEGGSGLEGIKSKVDHYFKAFSEGNGWKFAEIAKGWIEETILKNNGLVRDKINDKIVAGSKENAIQEMAGKMKDKLKNEVIDEAFKKLNFVTTTGNDEITQKIEKVKEACEAFADDLDGKLKEPDSAKSGIVHKVKGELTSYIAKKVKCICYCGHCNNNKECSRNSVTAFILGALSSVSRQVGNELNSVFLNNDNNGNPSNGSIAAILDKITPIAEELDEKLKAATNNSLPPPGQDSPAKAVDSRLKAVREFVSGKNGNDITKIFNEQVKHTLAEEVNKLPGAVNAFNKSAEAQIKAAAQTAINKAAEQISSGGKIELGPKLMEQFINKFNPIKTGLKEQLDTQVDEHIGQDDPTGGQADKVTLSDLFKQYITYVVPEKVKSGLTGIAGEGKLPEAIGKIKGEGLDALEKTIGDGQPDKIDNNNLHRSVQSN</sequence>
<feature type="compositionally biased region" description="Basic and acidic residues" evidence="1">
    <location>
        <begin position="572"/>
        <end position="584"/>
    </location>
</feature>
<dbReference type="EMBL" id="BDSA01000001">
    <property type="protein sequence ID" value="GBE58607.1"/>
    <property type="molecule type" value="Genomic_DNA"/>
</dbReference>
<reference evidence="2 3" key="1">
    <citation type="journal article" date="2017" name="BMC Genomics">
        <title>Whole-genome assembly of Babesia ovata and comparative genomics between closely related pathogens.</title>
        <authorList>
            <person name="Yamagishi J."/>
            <person name="Asada M."/>
            <person name="Hakimi H."/>
            <person name="Tanaka T.Q."/>
            <person name="Sugimoto C."/>
            <person name="Kawazu S."/>
        </authorList>
    </citation>
    <scope>NUCLEOTIDE SEQUENCE [LARGE SCALE GENOMIC DNA]</scope>
    <source>
        <strain evidence="2 3">Miyake</strain>
    </source>
</reference>
<dbReference type="OrthoDB" id="425925at2759"/>
<dbReference type="AlphaFoldDB" id="A0A2H6K6I3"/>
<name>A0A2H6K6I3_9APIC</name>
<organism evidence="2 3">
    <name type="scientific">Babesia ovata</name>
    <dbReference type="NCBI Taxonomy" id="189622"/>
    <lineage>
        <taxon>Eukaryota</taxon>
        <taxon>Sar</taxon>
        <taxon>Alveolata</taxon>
        <taxon>Apicomplexa</taxon>
        <taxon>Aconoidasida</taxon>
        <taxon>Piroplasmida</taxon>
        <taxon>Babesiidae</taxon>
        <taxon>Babesia</taxon>
    </lineage>
</organism>
<dbReference type="VEuPathDB" id="PiroplasmaDB:BOVATA_001000"/>
<comment type="caution">
    <text evidence="2">The sequence shown here is derived from an EMBL/GenBank/DDBJ whole genome shotgun (WGS) entry which is preliminary data.</text>
</comment>
<dbReference type="GeneID" id="39872377"/>
<keyword evidence="3" id="KW-1185">Reference proteome</keyword>